<gene>
    <name evidence="2" type="ORF">M441DRAFT_370322</name>
</gene>
<proteinExistence type="predicted"/>
<reference evidence="2 3" key="1">
    <citation type="submission" date="2016-07" db="EMBL/GenBank/DDBJ databases">
        <title>Multiple horizontal gene transfer events from other fungi enriched the ability of initially mycotrophic Trichoderma (Ascomycota) to feed on dead plant biomass.</title>
        <authorList>
            <consortium name="DOE Joint Genome Institute"/>
            <person name="Aerts A."/>
            <person name="Atanasova L."/>
            <person name="Chenthamara K."/>
            <person name="Zhang J."/>
            <person name="Grujic M."/>
            <person name="Henrissat B."/>
            <person name="Kuo A."/>
            <person name="Salamov A."/>
            <person name="Lipzen A."/>
            <person name="Labutti K."/>
            <person name="Barry K."/>
            <person name="Miao Y."/>
            <person name="Rahimi M.J."/>
            <person name="Shen Q."/>
            <person name="Grigoriev I.V."/>
            <person name="Kubicek C.P."/>
            <person name="Druzhinina I.S."/>
        </authorList>
    </citation>
    <scope>NUCLEOTIDE SEQUENCE [LARGE SCALE GENOMIC DNA]</scope>
    <source>
        <strain evidence="2 3">CBS 433.97</strain>
    </source>
</reference>
<protein>
    <submittedName>
        <fullName evidence="2">Uncharacterized protein</fullName>
    </submittedName>
</protein>
<evidence type="ECO:0000256" key="1">
    <source>
        <dbReference type="SAM" id="MobiDB-lite"/>
    </source>
</evidence>
<dbReference type="Proteomes" id="UP000240493">
    <property type="component" value="Unassembled WGS sequence"/>
</dbReference>
<name>A0A2T3ZET6_TRIA4</name>
<organism evidence="2 3">
    <name type="scientific">Trichoderma asperellum (strain ATCC 204424 / CBS 433.97 / NBRC 101777)</name>
    <dbReference type="NCBI Taxonomy" id="1042311"/>
    <lineage>
        <taxon>Eukaryota</taxon>
        <taxon>Fungi</taxon>
        <taxon>Dikarya</taxon>
        <taxon>Ascomycota</taxon>
        <taxon>Pezizomycotina</taxon>
        <taxon>Sordariomycetes</taxon>
        <taxon>Hypocreomycetidae</taxon>
        <taxon>Hypocreales</taxon>
        <taxon>Hypocreaceae</taxon>
        <taxon>Trichoderma</taxon>
    </lineage>
</organism>
<keyword evidence="3" id="KW-1185">Reference proteome</keyword>
<dbReference type="AlphaFoldDB" id="A0A2T3ZET6"/>
<dbReference type="EMBL" id="KZ679259">
    <property type="protein sequence ID" value="PTB43322.1"/>
    <property type="molecule type" value="Genomic_DNA"/>
</dbReference>
<accession>A0A2T3ZET6</accession>
<evidence type="ECO:0000313" key="2">
    <source>
        <dbReference type="EMBL" id="PTB43322.1"/>
    </source>
</evidence>
<sequence length="126" mass="14491">MLAASARWRVMLAWRKRAHRLLGISFVLIYQHSCIHMDIHTCTYMHIVLYICTRAQYPCIDWILPCVTSHSRSGVPFFRQHDAWLACGNGQRRDTLLIAPHTKQKGTKSSRAWGDSEPTSVHMLTA</sequence>
<feature type="region of interest" description="Disordered" evidence="1">
    <location>
        <begin position="102"/>
        <end position="126"/>
    </location>
</feature>
<evidence type="ECO:0000313" key="3">
    <source>
        <dbReference type="Proteomes" id="UP000240493"/>
    </source>
</evidence>